<reference evidence="1 2" key="1">
    <citation type="submission" date="2019-05" db="EMBL/GenBank/DDBJ databases">
        <title>Another draft genome of Portunus trituberculatus and its Hox gene families provides insights of decapod evolution.</title>
        <authorList>
            <person name="Jeong J.-H."/>
            <person name="Song I."/>
            <person name="Kim S."/>
            <person name="Choi T."/>
            <person name="Kim D."/>
            <person name="Ryu S."/>
            <person name="Kim W."/>
        </authorList>
    </citation>
    <scope>NUCLEOTIDE SEQUENCE [LARGE SCALE GENOMIC DNA]</scope>
    <source>
        <tissue evidence="1">Muscle</tissue>
    </source>
</reference>
<accession>A0A5B7HAK0</accession>
<gene>
    <name evidence="1" type="ORF">E2C01_060141</name>
</gene>
<proteinExistence type="predicted"/>
<evidence type="ECO:0000313" key="1">
    <source>
        <dbReference type="EMBL" id="MPC65998.1"/>
    </source>
</evidence>
<evidence type="ECO:0000313" key="2">
    <source>
        <dbReference type="Proteomes" id="UP000324222"/>
    </source>
</evidence>
<organism evidence="1 2">
    <name type="scientific">Portunus trituberculatus</name>
    <name type="common">Swimming crab</name>
    <name type="synonym">Neptunus trituberculatus</name>
    <dbReference type="NCBI Taxonomy" id="210409"/>
    <lineage>
        <taxon>Eukaryota</taxon>
        <taxon>Metazoa</taxon>
        <taxon>Ecdysozoa</taxon>
        <taxon>Arthropoda</taxon>
        <taxon>Crustacea</taxon>
        <taxon>Multicrustacea</taxon>
        <taxon>Malacostraca</taxon>
        <taxon>Eumalacostraca</taxon>
        <taxon>Eucarida</taxon>
        <taxon>Decapoda</taxon>
        <taxon>Pleocyemata</taxon>
        <taxon>Brachyura</taxon>
        <taxon>Eubrachyura</taxon>
        <taxon>Portunoidea</taxon>
        <taxon>Portunidae</taxon>
        <taxon>Portuninae</taxon>
        <taxon>Portunus</taxon>
    </lineage>
</organism>
<dbReference type="AlphaFoldDB" id="A0A5B7HAK0"/>
<name>A0A5B7HAK0_PORTR</name>
<dbReference type="Proteomes" id="UP000324222">
    <property type="component" value="Unassembled WGS sequence"/>
</dbReference>
<sequence length="59" mass="6399">MEEFGEIVTTHSVTSQVWTLLISRHSGTLSCGDTEDGIDWRCKLDTSGRTSLSGHCVSA</sequence>
<dbReference type="EMBL" id="VSRR010024140">
    <property type="protein sequence ID" value="MPC65998.1"/>
    <property type="molecule type" value="Genomic_DNA"/>
</dbReference>
<keyword evidence="2" id="KW-1185">Reference proteome</keyword>
<comment type="caution">
    <text evidence="1">The sequence shown here is derived from an EMBL/GenBank/DDBJ whole genome shotgun (WGS) entry which is preliminary data.</text>
</comment>
<protein>
    <submittedName>
        <fullName evidence="1">Uncharacterized protein</fullName>
    </submittedName>
</protein>